<dbReference type="EMBL" id="FQNC01000042">
    <property type="protein sequence ID" value="SGY40179.1"/>
    <property type="molecule type" value="Genomic_DNA"/>
</dbReference>
<evidence type="ECO:0000313" key="3">
    <source>
        <dbReference type="Proteomes" id="UP000249464"/>
    </source>
</evidence>
<sequence>MMAKPARVPQFHDYVMHLAKPEPARTRLTSQSLSRAGTDGSSSYCGSLELNT</sequence>
<evidence type="ECO:0000256" key="1">
    <source>
        <dbReference type="SAM" id="MobiDB-lite"/>
    </source>
</evidence>
<dbReference type="Proteomes" id="UP000249464">
    <property type="component" value="Unassembled WGS sequence"/>
</dbReference>
<organism evidence="2 3">
    <name type="scientific">Microbotryum silenes-dioicae</name>
    <dbReference type="NCBI Taxonomy" id="796604"/>
    <lineage>
        <taxon>Eukaryota</taxon>
        <taxon>Fungi</taxon>
        <taxon>Dikarya</taxon>
        <taxon>Basidiomycota</taxon>
        <taxon>Pucciniomycotina</taxon>
        <taxon>Microbotryomycetes</taxon>
        <taxon>Microbotryales</taxon>
        <taxon>Microbotryaceae</taxon>
        <taxon>Microbotryum</taxon>
    </lineage>
</organism>
<accession>A0A2X0M4W3</accession>
<name>A0A2X0M4W3_9BASI</name>
<dbReference type="AlphaFoldDB" id="A0A2X0M4W3"/>
<gene>
    <name evidence="2" type="primary">BQ5605_C003g02334</name>
    <name evidence="2" type="ORF">BQ5605_C003G02334</name>
</gene>
<feature type="region of interest" description="Disordered" evidence="1">
    <location>
        <begin position="22"/>
        <end position="52"/>
    </location>
</feature>
<keyword evidence="3" id="KW-1185">Reference proteome</keyword>
<evidence type="ECO:0000313" key="2">
    <source>
        <dbReference type="EMBL" id="SGY40179.1"/>
    </source>
</evidence>
<protein>
    <submittedName>
        <fullName evidence="2">BQ5605_C003g02334 protein</fullName>
    </submittedName>
</protein>
<feature type="compositionally biased region" description="Polar residues" evidence="1">
    <location>
        <begin position="27"/>
        <end position="52"/>
    </location>
</feature>
<reference evidence="2 3" key="1">
    <citation type="submission" date="2016-11" db="EMBL/GenBank/DDBJ databases">
        <authorList>
            <person name="Jaros S."/>
            <person name="Januszkiewicz K."/>
            <person name="Wedrychowicz H."/>
        </authorList>
    </citation>
    <scope>NUCLEOTIDE SEQUENCE [LARGE SCALE GENOMIC DNA]</scope>
</reference>
<proteinExistence type="predicted"/>